<dbReference type="Proteomes" id="UP000887013">
    <property type="component" value="Unassembled WGS sequence"/>
</dbReference>
<proteinExistence type="predicted"/>
<dbReference type="EMBL" id="BMAW01112651">
    <property type="protein sequence ID" value="GFT53900.1"/>
    <property type="molecule type" value="Genomic_DNA"/>
</dbReference>
<keyword evidence="2" id="KW-1185">Reference proteome</keyword>
<accession>A0A8X6P8C6</accession>
<sequence>MANISTESWDNTSDISSDLILEETEPLKLLRACLSLVITQSCRRNCQVTIGFTNQCGGVKRPSDMPCLYDLTEQFDLEV</sequence>
<organism evidence="1 2">
    <name type="scientific">Nephila pilipes</name>
    <name type="common">Giant wood spider</name>
    <name type="synonym">Nephila maculata</name>
    <dbReference type="NCBI Taxonomy" id="299642"/>
    <lineage>
        <taxon>Eukaryota</taxon>
        <taxon>Metazoa</taxon>
        <taxon>Ecdysozoa</taxon>
        <taxon>Arthropoda</taxon>
        <taxon>Chelicerata</taxon>
        <taxon>Arachnida</taxon>
        <taxon>Araneae</taxon>
        <taxon>Araneomorphae</taxon>
        <taxon>Entelegynae</taxon>
        <taxon>Araneoidea</taxon>
        <taxon>Nephilidae</taxon>
        <taxon>Nephila</taxon>
    </lineage>
</organism>
<protein>
    <submittedName>
        <fullName evidence="1">Uncharacterized protein</fullName>
    </submittedName>
</protein>
<comment type="caution">
    <text evidence="1">The sequence shown here is derived from an EMBL/GenBank/DDBJ whole genome shotgun (WGS) entry which is preliminary data.</text>
</comment>
<dbReference type="AlphaFoldDB" id="A0A8X6P8C6"/>
<name>A0A8X6P8C6_NEPPI</name>
<evidence type="ECO:0000313" key="1">
    <source>
        <dbReference type="EMBL" id="GFT53900.1"/>
    </source>
</evidence>
<evidence type="ECO:0000313" key="2">
    <source>
        <dbReference type="Proteomes" id="UP000887013"/>
    </source>
</evidence>
<gene>
    <name evidence="1" type="ORF">NPIL_515131</name>
</gene>
<reference evidence="1" key="1">
    <citation type="submission" date="2020-08" db="EMBL/GenBank/DDBJ databases">
        <title>Multicomponent nature underlies the extraordinary mechanical properties of spider dragline silk.</title>
        <authorList>
            <person name="Kono N."/>
            <person name="Nakamura H."/>
            <person name="Mori M."/>
            <person name="Yoshida Y."/>
            <person name="Ohtoshi R."/>
            <person name="Malay A.D."/>
            <person name="Moran D.A.P."/>
            <person name="Tomita M."/>
            <person name="Numata K."/>
            <person name="Arakawa K."/>
        </authorList>
    </citation>
    <scope>NUCLEOTIDE SEQUENCE</scope>
</reference>